<feature type="transmembrane region" description="Helical" evidence="8">
    <location>
        <begin position="20"/>
        <end position="38"/>
    </location>
</feature>
<dbReference type="RefSeq" id="XP_041136708.1">
    <property type="nucleotide sequence ID" value="XM_041283356.1"/>
</dbReference>
<dbReference type="GO" id="GO:0005773">
    <property type="term" value="C:vacuole"/>
    <property type="evidence" value="ECO:0007669"/>
    <property type="project" value="GOC"/>
</dbReference>
<organism evidence="9 11">
    <name type="scientific">Dekkera bruxellensis</name>
    <name type="common">Brettanomyces custersii</name>
    <dbReference type="NCBI Taxonomy" id="5007"/>
    <lineage>
        <taxon>Eukaryota</taxon>
        <taxon>Fungi</taxon>
        <taxon>Dikarya</taxon>
        <taxon>Ascomycota</taxon>
        <taxon>Saccharomycotina</taxon>
        <taxon>Pichiomycetes</taxon>
        <taxon>Pichiales</taxon>
        <taxon>Pichiaceae</taxon>
        <taxon>Brettanomyces</taxon>
    </lineage>
</organism>
<dbReference type="KEGG" id="bbrx:BRETT_004867"/>
<evidence type="ECO:0000256" key="5">
    <source>
        <dbReference type="ARBA" id="ARBA00022989"/>
    </source>
</evidence>
<dbReference type="PANTHER" id="PTHR13505:SF7">
    <property type="entry name" value="TRANSMEMBRANE PROTEIN 208"/>
    <property type="match status" value="1"/>
</dbReference>
<dbReference type="Proteomes" id="UP000568158">
    <property type="component" value="Unassembled WGS sequence"/>
</dbReference>
<keyword evidence="6 8" id="KW-0472">Membrane</keyword>
<evidence type="ECO:0000313" key="10">
    <source>
        <dbReference type="EMBL" id="QOU20215.1"/>
    </source>
</evidence>
<keyword evidence="5 8" id="KW-1133">Transmembrane helix</keyword>
<evidence type="ECO:0008006" key="12">
    <source>
        <dbReference type="Google" id="ProtNLM"/>
    </source>
</evidence>
<dbReference type="InterPro" id="IPR008506">
    <property type="entry name" value="SND2/TMEM208"/>
</dbReference>
<gene>
    <name evidence="10" type="ORF">BRETT_004867</name>
    <name evidence="9" type="ORF">HII12_005256</name>
</gene>
<evidence type="ECO:0000256" key="8">
    <source>
        <dbReference type="SAM" id="Phobius"/>
    </source>
</evidence>
<dbReference type="GeneID" id="64576790"/>
<dbReference type="PANTHER" id="PTHR13505">
    <property type="entry name" value="TRANSMEMBRANE PROTEIN 208"/>
    <property type="match status" value="1"/>
</dbReference>
<dbReference type="EMBL" id="CP063135">
    <property type="protein sequence ID" value="QOU20215.1"/>
    <property type="molecule type" value="Genomic_DNA"/>
</dbReference>
<dbReference type="GO" id="GO:0005789">
    <property type="term" value="C:endoplasmic reticulum membrane"/>
    <property type="evidence" value="ECO:0007669"/>
    <property type="project" value="UniProtKB-SubCell"/>
</dbReference>
<evidence type="ECO:0000256" key="1">
    <source>
        <dbReference type="ARBA" id="ARBA00004477"/>
    </source>
</evidence>
<evidence type="ECO:0000256" key="3">
    <source>
        <dbReference type="ARBA" id="ARBA00022692"/>
    </source>
</evidence>
<dbReference type="AlphaFoldDB" id="A0A8H6B6E9"/>
<dbReference type="Proteomes" id="UP000663131">
    <property type="component" value="Chromosome 7"/>
</dbReference>
<evidence type="ECO:0000256" key="7">
    <source>
        <dbReference type="SAM" id="MobiDB-lite"/>
    </source>
</evidence>
<evidence type="ECO:0000313" key="11">
    <source>
        <dbReference type="Proteomes" id="UP000568158"/>
    </source>
</evidence>
<keyword evidence="3 8" id="KW-0812">Transmembrane</keyword>
<accession>A0A8H6B6E9</accession>
<keyword evidence="4" id="KW-0256">Endoplasmic reticulum</keyword>
<evidence type="ECO:0000256" key="4">
    <source>
        <dbReference type="ARBA" id="ARBA00022824"/>
    </source>
</evidence>
<dbReference type="OrthoDB" id="10012212at2759"/>
<evidence type="ECO:0000256" key="6">
    <source>
        <dbReference type="ARBA" id="ARBA00023136"/>
    </source>
</evidence>
<reference evidence="10" key="2">
    <citation type="submission" date="2020-10" db="EMBL/GenBank/DDBJ databases">
        <authorList>
            <person name="Palmer J.M."/>
        </authorList>
    </citation>
    <scope>NUCLEOTIDE SEQUENCE</scope>
    <source>
        <strain evidence="10">UCD 2041</strain>
    </source>
</reference>
<comment type="similarity">
    <text evidence="2">Belongs to the TMEM208 family.</text>
</comment>
<comment type="subcellular location">
    <subcellularLocation>
        <location evidence="1">Endoplasmic reticulum membrane</location>
        <topology evidence="1">Multi-pass membrane protein</topology>
    </subcellularLocation>
</comment>
<dbReference type="GO" id="GO:0006624">
    <property type="term" value="P:vacuolar protein processing"/>
    <property type="evidence" value="ECO:0007669"/>
    <property type="project" value="TreeGrafter"/>
</dbReference>
<proteinExistence type="inferred from homology"/>
<feature type="region of interest" description="Disordered" evidence="7">
    <location>
        <begin position="147"/>
        <end position="180"/>
    </location>
</feature>
<evidence type="ECO:0000256" key="2">
    <source>
        <dbReference type="ARBA" id="ARBA00009950"/>
    </source>
</evidence>
<protein>
    <recommendedName>
        <fullName evidence="12">Transmembrane protein 208</fullName>
    </recommendedName>
</protein>
<sequence length="180" mass="21069">MAGAAEKKQAKYNVETLKQIHIISAVVNLFSLVCLFVFHRPNSKKPYFIFSIPGWFCEFVIEKIGRPKYKKDDVRGFQMLVNAGEDLRQQGLTEYIFDVFYLTEACDIFMCLFGSNMSYLILLLIPIYAVYKLASLWLRFRSRSAGNPTFEQEDNRQAQPKSKRQKKLEARQNRIRYARS</sequence>
<feature type="transmembrane region" description="Helical" evidence="8">
    <location>
        <begin position="119"/>
        <end position="138"/>
    </location>
</feature>
<dbReference type="EMBL" id="JABCYN010000056">
    <property type="protein sequence ID" value="KAF6006033.1"/>
    <property type="molecule type" value="Genomic_DNA"/>
</dbReference>
<reference evidence="9 11" key="1">
    <citation type="journal article" date="2020" name="Appl. Microbiol. Biotechnol.">
        <title>Targeted gene deletion in Brettanomyces bruxellensis with an expression-free CRISPR-Cas9 system.</title>
        <authorList>
            <person name="Varela C."/>
            <person name="Bartel C."/>
            <person name="Onetto C."/>
            <person name="Borneman A."/>
        </authorList>
    </citation>
    <scope>NUCLEOTIDE SEQUENCE [LARGE SCALE GENOMIC DNA]</scope>
    <source>
        <strain evidence="9 11">AWRI1613</strain>
    </source>
</reference>
<evidence type="ECO:0000313" key="9">
    <source>
        <dbReference type="EMBL" id="KAF6006033.1"/>
    </source>
</evidence>
<name>A0A8H6B6E9_DEKBR</name>
<reference evidence="10" key="3">
    <citation type="journal article" name="BMC Genomics">
        <title>New genome assemblies reveal patterns of domestication and adaptation across Brettanomyces (Dekkera) species.</title>
        <authorList>
            <person name="Roach M.J."/>
            <person name="Borneman A.R."/>
        </authorList>
    </citation>
    <scope>NUCLEOTIDE SEQUENCE</scope>
    <source>
        <strain evidence="10">UCD 2041</strain>
    </source>
</reference>
<dbReference type="Pfam" id="PF05620">
    <property type="entry name" value="TMEM208_SND2"/>
    <property type="match status" value="1"/>
</dbReference>